<protein>
    <submittedName>
        <fullName evidence="1">Uncharacterized protein</fullName>
    </submittedName>
</protein>
<sequence length="571" mass="62295">MKPYRVVVVICLILLYVPLAGQDLASIGKESPFRVSGGVSLSQIAYAVRGIESRRDPYSYYASGSINFSLYGWSCPLSFSLSNQGVSYQQPFNQYSLHPTYKAFTGHAGYISMSYSPYTVSGHTFLGGAVDVAPADSKWKFSGLYGRFLKAVEPDTAEYGGTAAYERMGYGAKVSYGSGNDFVDIILFHAEDDVNSIRAIPDSIGLLPEENLVMSIGAGKSLGKNFVLRGELASSALSRDTRSVESNQSHPLANTGFLYTSRISSSYYQAFKASLNYQQEGYVLGVGYERVAPGYRTLGAYYFNNDLENITANGAVALLKGKMNVGINAGVQRDNLDKAKISTMRRVVTAVNVAYAPSSRVNLGVMYSNFQTYTNIRSQFVDINQATPYDNLDTLNFTQISQSATATAMFMLGHNEQKRQTLNFNLTYQNAADKQETQQQNAGTSFYNGNVAYAVNFVPQNMMVSGSFNATVSESPGSTSRTFGPTVSVGRSFFEKKLRTTLSSSYNNTYANGRRTNTIINGRLNGSMTVQKKHAINLGLVVVNRSSNVEGAAQAFTEFTGTLGYSYSFGM</sequence>
<accession>A0AAP2GJN8</accession>
<dbReference type="RefSeq" id="WP_254091929.1">
    <property type="nucleotide sequence ID" value="NZ_JAHESC010000029.1"/>
</dbReference>
<evidence type="ECO:0000313" key="2">
    <source>
        <dbReference type="Proteomes" id="UP001319180"/>
    </source>
</evidence>
<proteinExistence type="predicted"/>
<gene>
    <name evidence="1" type="ORF">KK078_19175</name>
</gene>
<dbReference type="Proteomes" id="UP001319180">
    <property type="component" value="Unassembled WGS sequence"/>
</dbReference>
<evidence type="ECO:0000313" key="1">
    <source>
        <dbReference type="EMBL" id="MBT1688700.1"/>
    </source>
</evidence>
<comment type="caution">
    <text evidence="1">The sequence shown here is derived from an EMBL/GenBank/DDBJ whole genome shotgun (WGS) entry which is preliminary data.</text>
</comment>
<organism evidence="1 2">
    <name type="scientific">Dawidia soli</name>
    <dbReference type="NCBI Taxonomy" id="2782352"/>
    <lineage>
        <taxon>Bacteria</taxon>
        <taxon>Pseudomonadati</taxon>
        <taxon>Bacteroidota</taxon>
        <taxon>Cytophagia</taxon>
        <taxon>Cytophagales</taxon>
        <taxon>Chryseotaleaceae</taxon>
        <taxon>Dawidia</taxon>
    </lineage>
</organism>
<dbReference type="EMBL" id="JAHESC010000029">
    <property type="protein sequence ID" value="MBT1688700.1"/>
    <property type="molecule type" value="Genomic_DNA"/>
</dbReference>
<reference evidence="1 2" key="1">
    <citation type="submission" date="2021-05" db="EMBL/GenBank/DDBJ databases">
        <title>A Polyphasic approach of four new species of the genus Ohtaekwangia: Ohtaekwangia histidinii sp. nov., Ohtaekwangia cretensis sp. nov., Ohtaekwangia indiensis sp. nov., Ohtaekwangia reichenbachii sp. nov. from diverse environment.</title>
        <authorList>
            <person name="Octaviana S."/>
        </authorList>
    </citation>
    <scope>NUCLEOTIDE SEQUENCE [LARGE SCALE GENOMIC DNA]</scope>
    <source>
        <strain evidence="1 2">PWU37</strain>
    </source>
</reference>
<dbReference type="AlphaFoldDB" id="A0AAP2GJN8"/>
<name>A0AAP2GJN8_9BACT</name>
<keyword evidence="2" id="KW-1185">Reference proteome</keyword>